<evidence type="ECO:0000259" key="2">
    <source>
        <dbReference type="Pfam" id="PF06791"/>
    </source>
</evidence>
<feature type="domain" description="Bacteriophage tail tape measure N-terminal" evidence="2">
    <location>
        <begin position="68"/>
        <end position="265"/>
    </location>
</feature>
<proteinExistence type="predicted"/>
<accession>A0A849I5D4</accession>
<feature type="coiled-coil region" evidence="1">
    <location>
        <begin position="726"/>
        <end position="758"/>
    </location>
</feature>
<dbReference type="Proteomes" id="UP000564885">
    <property type="component" value="Unassembled WGS sequence"/>
</dbReference>
<dbReference type="AlphaFoldDB" id="A0A849I5D4"/>
<evidence type="ECO:0000313" key="3">
    <source>
        <dbReference type="EMBL" id="NNM75066.1"/>
    </source>
</evidence>
<gene>
    <name evidence="3" type="ORF">HJG44_22145</name>
</gene>
<sequence length="1060" mass="111527">MATDIERLVISLDADITRLSRQLAKATGDVDTWGRKSEATARRAAKRVSDAMADATNDNRSGFRGDQWKNLGFQVNDVVTSLGSGSDVMRVLAQQGGQVYQVLGDHPGGIGGAMGEIAKRALAILTPARLVAGGIAGIGASALLLGIRWSDAQDKIERGLSGIGRRSGATVNDINRIGEAIAASGRMSVGEAREAASLVAQTGNVDRDQIESVVGLVPGYAKRMGLSAADASAEIAKLFSDPAKAADELAAKLGVIDGATLAHIRTLANQGDRQAAINALVKAIQPELDKAAEKTSVWARAWNAVANAADRAGQATTRALTAAPAETDEQRLERLIRQRDAGFAGRPARTTEPELVEALRQMGLGESEIAAQVPSYRPATTEIDREIGALEERIRVTRAAQAAEAERMRAIERSRAANDIVAQFDAAGEEIRKLDAQIAQLGRSLADAIANPDVNIEGGAEKALETYKALQDRVDLLKQSYKEGGTAASAALRQANFQAQTAGLNSYARGLAEIKFRFDEMARAAREAGNVRALPTIEAQRGAAIDAYNTEANRRALGQVAVSGDFVSQVIGAESGGNDRARNPRSTATGAGQFIESTWLRLFKDTYPEMAAGMNDAAILAMRSQRQYQEALIRAYAQENGRLLQAAGFNASDRNLHLAHFLGAGGAISMLRADPSANAASILPAAARSNPEVFRRGSASVQDILNYAQGRATGSSSAGRASQDRIRSMEAEAATLGKAAAEVERLRAVEELLTAEREKGGPLAQVFANAQDLIKGSSEKLTPELEAQRAKLLELADARAKAAATGVQARFNQDIADSRAALGRTDEENRAYSQARQVGAPGSSEFQNAYGQLRELQEMNFAKSEVSGFLKGINADLANGAKLTDAFTNAAKRLLSTLTNRAIDSLVSGLFGGLGGGGGAGGAGAGAGIFSAIGRLFGFSSGGYTGPGSKDQPAGIVHAGEYVFDKAATSRIGVGRLEAIRRGLKGYAVGGFVSPVTRVPTARAAAAGALATTFAFSPVTNLDMRGSSLSMGHVQAALDARDAELQRTFGERFEYWRQHN</sequence>
<feature type="coiled-coil region" evidence="1">
    <location>
        <begin position="431"/>
        <end position="480"/>
    </location>
</feature>
<dbReference type="InterPro" id="IPR009628">
    <property type="entry name" value="Phage_tape_measure_N"/>
</dbReference>
<dbReference type="Pfam" id="PF06791">
    <property type="entry name" value="TMP_2"/>
    <property type="match status" value="1"/>
</dbReference>
<reference evidence="3 4" key="1">
    <citation type="submission" date="2020-04" db="EMBL/GenBank/DDBJ databases">
        <title>Enterovirga sp. isolate from soil.</title>
        <authorList>
            <person name="Chea S."/>
            <person name="Kim D.-U."/>
        </authorList>
    </citation>
    <scope>NUCLEOTIDE SEQUENCE [LARGE SCALE GENOMIC DNA]</scope>
    <source>
        <strain evidence="3 4">DB1703</strain>
    </source>
</reference>
<name>A0A849I5D4_9HYPH</name>
<keyword evidence="4" id="KW-1185">Reference proteome</keyword>
<protein>
    <submittedName>
        <fullName evidence="3">Phage tail tape-measure protein</fullName>
    </submittedName>
</protein>
<dbReference type="Gene3D" id="1.10.530.10">
    <property type="match status" value="1"/>
</dbReference>
<evidence type="ECO:0000313" key="4">
    <source>
        <dbReference type="Proteomes" id="UP000564885"/>
    </source>
</evidence>
<comment type="caution">
    <text evidence="3">The sequence shown here is derived from an EMBL/GenBank/DDBJ whole genome shotgun (WGS) entry which is preliminary data.</text>
</comment>
<evidence type="ECO:0000256" key="1">
    <source>
        <dbReference type="SAM" id="Coils"/>
    </source>
</evidence>
<keyword evidence="1" id="KW-0175">Coiled coil</keyword>
<dbReference type="RefSeq" id="WP_171220568.1">
    <property type="nucleotide sequence ID" value="NZ_JABEPP010000007.1"/>
</dbReference>
<dbReference type="EMBL" id="JABEPP010000007">
    <property type="protein sequence ID" value="NNM75066.1"/>
    <property type="molecule type" value="Genomic_DNA"/>
</dbReference>
<organism evidence="3 4">
    <name type="scientific">Enterovirga aerilata</name>
    <dbReference type="NCBI Taxonomy" id="2730920"/>
    <lineage>
        <taxon>Bacteria</taxon>
        <taxon>Pseudomonadati</taxon>
        <taxon>Pseudomonadota</taxon>
        <taxon>Alphaproteobacteria</taxon>
        <taxon>Hyphomicrobiales</taxon>
        <taxon>Methylobacteriaceae</taxon>
        <taxon>Enterovirga</taxon>
    </lineage>
</organism>